<dbReference type="Proteomes" id="UP000775213">
    <property type="component" value="Unassembled WGS sequence"/>
</dbReference>
<sequence>MWSEFIRVLILSHTNYSGIDYLLKTYGAMFNPKEKWRKLNDLLIPLIIGVEDILNMLNILDVDTLHNDVCYTGKYVEEEYLFKVELSTQTERSYAIIMKKYPKFRKQMSTLQRTMFRKHCKTGIEVEGFTPSQASDDPLSDSGDDDDIEIEFRKFFSSDDEVVEIM</sequence>
<dbReference type="AlphaFoldDB" id="A0AAV7FLC1"/>
<proteinExistence type="predicted"/>
<evidence type="ECO:0000313" key="1">
    <source>
        <dbReference type="EMBL" id="KAH0434476.1"/>
    </source>
</evidence>
<name>A0AAV7FLC1_DENCH</name>
<reference evidence="1 2" key="1">
    <citation type="journal article" date="2021" name="Hortic Res">
        <title>Chromosome-scale assembly of the Dendrobium chrysotoxum genome enhances the understanding of orchid evolution.</title>
        <authorList>
            <person name="Zhang Y."/>
            <person name="Zhang G.Q."/>
            <person name="Zhang D."/>
            <person name="Liu X.D."/>
            <person name="Xu X.Y."/>
            <person name="Sun W.H."/>
            <person name="Yu X."/>
            <person name="Zhu X."/>
            <person name="Wang Z.W."/>
            <person name="Zhao X."/>
            <person name="Zhong W.Y."/>
            <person name="Chen H."/>
            <person name="Yin W.L."/>
            <person name="Huang T."/>
            <person name="Niu S.C."/>
            <person name="Liu Z.J."/>
        </authorList>
    </citation>
    <scope>NUCLEOTIDE SEQUENCE [LARGE SCALE GENOMIC DNA]</scope>
    <source>
        <strain evidence="1">Lindl</strain>
    </source>
</reference>
<dbReference type="EMBL" id="JAGFBR010000792">
    <property type="protein sequence ID" value="KAH0434476.1"/>
    <property type="molecule type" value="Genomic_DNA"/>
</dbReference>
<protein>
    <submittedName>
        <fullName evidence="1">Uncharacterized protein</fullName>
    </submittedName>
</protein>
<organism evidence="1 2">
    <name type="scientific">Dendrobium chrysotoxum</name>
    <name type="common">Orchid</name>
    <dbReference type="NCBI Taxonomy" id="161865"/>
    <lineage>
        <taxon>Eukaryota</taxon>
        <taxon>Viridiplantae</taxon>
        <taxon>Streptophyta</taxon>
        <taxon>Embryophyta</taxon>
        <taxon>Tracheophyta</taxon>
        <taxon>Spermatophyta</taxon>
        <taxon>Magnoliopsida</taxon>
        <taxon>Liliopsida</taxon>
        <taxon>Asparagales</taxon>
        <taxon>Orchidaceae</taxon>
        <taxon>Epidendroideae</taxon>
        <taxon>Malaxideae</taxon>
        <taxon>Dendrobiinae</taxon>
        <taxon>Dendrobium</taxon>
    </lineage>
</organism>
<gene>
    <name evidence="1" type="ORF">IEQ34_026821</name>
</gene>
<evidence type="ECO:0000313" key="2">
    <source>
        <dbReference type="Proteomes" id="UP000775213"/>
    </source>
</evidence>
<comment type="caution">
    <text evidence="1">The sequence shown here is derived from an EMBL/GenBank/DDBJ whole genome shotgun (WGS) entry which is preliminary data.</text>
</comment>
<accession>A0AAV7FLC1</accession>
<keyword evidence="2" id="KW-1185">Reference proteome</keyword>